<organism evidence="2 3">
    <name type="scientific">Psilocybe cf. subviscida</name>
    <dbReference type="NCBI Taxonomy" id="2480587"/>
    <lineage>
        <taxon>Eukaryota</taxon>
        <taxon>Fungi</taxon>
        <taxon>Dikarya</taxon>
        <taxon>Basidiomycota</taxon>
        <taxon>Agaricomycotina</taxon>
        <taxon>Agaricomycetes</taxon>
        <taxon>Agaricomycetidae</taxon>
        <taxon>Agaricales</taxon>
        <taxon>Agaricineae</taxon>
        <taxon>Strophariaceae</taxon>
        <taxon>Psilocybe</taxon>
    </lineage>
</organism>
<protein>
    <recommendedName>
        <fullName evidence="4">Arrestin-like N-terminal domain-containing protein</fullName>
    </recommendedName>
</protein>
<sequence length="217" mass="23812">MATIAAVRSIFNKLPAVSSSPAPYEPLTQDSLSDYTPSADHSAQSANEREFEYKVEKKKGETIASLKVLAPAAYSKNIPTFCGAGPVKGSVHLNLTQPETITFVVLSVRGRFLPGHSDAMEQLILFDNTETMWSKDSAETATNPLFSQKKLSGTYSWPFSISIPEKIQFAGGNITRGAPETTEYILPQTYTERVLSASVQYEVILHIGRGKLKTDYE</sequence>
<dbReference type="AlphaFoldDB" id="A0A8H5BRH3"/>
<proteinExistence type="predicted"/>
<dbReference type="InterPro" id="IPR014752">
    <property type="entry name" value="Arrestin-like_C"/>
</dbReference>
<evidence type="ECO:0000313" key="3">
    <source>
        <dbReference type="Proteomes" id="UP000567179"/>
    </source>
</evidence>
<evidence type="ECO:0000256" key="1">
    <source>
        <dbReference type="SAM" id="MobiDB-lite"/>
    </source>
</evidence>
<evidence type="ECO:0000313" key="2">
    <source>
        <dbReference type="EMBL" id="KAF5327891.1"/>
    </source>
</evidence>
<gene>
    <name evidence="2" type="ORF">D9619_004151</name>
</gene>
<feature type="region of interest" description="Disordered" evidence="1">
    <location>
        <begin position="16"/>
        <end position="48"/>
    </location>
</feature>
<dbReference type="EMBL" id="JAACJJ010000014">
    <property type="protein sequence ID" value="KAF5327891.1"/>
    <property type="molecule type" value="Genomic_DNA"/>
</dbReference>
<accession>A0A8H5BRH3</accession>
<comment type="caution">
    <text evidence="2">The sequence shown here is derived from an EMBL/GenBank/DDBJ whole genome shotgun (WGS) entry which is preliminary data.</text>
</comment>
<keyword evidence="3" id="KW-1185">Reference proteome</keyword>
<feature type="compositionally biased region" description="Polar residues" evidence="1">
    <location>
        <begin position="28"/>
        <end position="46"/>
    </location>
</feature>
<name>A0A8H5BRH3_9AGAR</name>
<dbReference type="Gene3D" id="2.60.40.640">
    <property type="match status" value="1"/>
</dbReference>
<dbReference type="Proteomes" id="UP000567179">
    <property type="component" value="Unassembled WGS sequence"/>
</dbReference>
<evidence type="ECO:0008006" key="4">
    <source>
        <dbReference type="Google" id="ProtNLM"/>
    </source>
</evidence>
<reference evidence="2 3" key="1">
    <citation type="journal article" date="2020" name="ISME J.">
        <title>Uncovering the hidden diversity of litter-decomposition mechanisms in mushroom-forming fungi.</title>
        <authorList>
            <person name="Floudas D."/>
            <person name="Bentzer J."/>
            <person name="Ahren D."/>
            <person name="Johansson T."/>
            <person name="Persson P."/>
            <person name="Tunlid A."/>
        </authorList>
    </citation>
    <scope>NUCLEOTIDE SEQUENCE [LARGE SCALE GENOMIC DNA]</scope>
    <source>
        <strain evidence="2 3">CBS 101986</strain>
    </source>
</reference>
<dbReference type="OrthoDB" id="3262423at2759"/>